<feature type="domain" description="Tyr recombinase" evidence="5">
    <location>
        <begin position="140"/>
        <end position="367"/>
    </location>
</feature>
<keyword evidence="1" id="KW-0229">DNA integration</keyword>
<dbReference type="Gene3D" id="1.10.443.10">
    <property type="entry name" value="Intergrase catalytic core"/>
    <property type="match status" value="1"/>
</dbReference>
<dbReference type="PANTHER" id="PTHR34605:SF4">
    <property type="entry name" value="DNA ADENINE METHYLTRANSFERASE"/>
    <property type="match status" value="1"/>
</dbReference>
<organism evidence="8 10">
    <name type="scientific">Alteromonas stellipolaris</name>
    <dbReference type="NCBI Taxonomy" id="233316"/>
    <lineage>
        <taxon>Bacteria</taxon>
        <taxon>Pseudomonadati</taxon>
        <taxon>Pseudomonadota</taxon>
        <taxon>Gammaproteobacteria</taxon>
        <taxon>Alteromonadales</taxon>
        <taxon>Alteromonadaceae</taxon>
        <taxon>Alteromonas/Salinimonas group</taxon>
        <taxon>Alteromonas</taxon>
    </lineage>
</organism>
<dbReference type="Pfam" id="PF00589">
    <property type="entry name" value="Phage_integrase"/>
    <property type="match status" value="1"/>
</dbReference>
<dbReference type="EMBL" id="CP013926">
    <property type="protein sequence ID" value="AMJ73632.1"/>
    <property type="molecule type" value="Genomic_DNA"/>
</dbReference>
<dbReference type="SUPFAM" id="SSF56349">
    <property type="entry name" value="DNA breaking-rejoining enzymes"/>
    <property type="match status" value="1"/>
</dbReference>
<evidence type="ECO:0000259" key="5">
    <source>
        <dbReference type="PROSITE" id="PS51898"/>
    </source>
</evidence>
<keyword evidence="2 4" id="KW-0238">DNA-binding</keyword>
<evidence type="ECO:0000313" key="8">
    <source>
        <dbReference type="EMBL" id="MDO6576031.1"/>
    </source>
</evidence>
<dbReference type="InterPro" id="IPR004107">
    <property type="entry name" value="Integrase_SAM-like_N"/>
</dbReference>
<proteinExistence type="predicted"/>
<keyword evidence="9" id="KW-1185">Reference proteome</keyword>
<dbReference type="RefSeq" id="WP_057791816.1">
    <property type="nucleotide sequence ID" value="NZ_CP013926.1"/>
</dbReference>
<dbReference type="Gene3D" id="1.10.150.130">
    <property type="match status" value="1"/>
</dbReference>
<sequence length="374" mass="42323">MSSIFSPGSNTQLSIVDRDSASSERAEYVDAYFRDIFTKLPRNTQRAYISDFNDFAIFCQSEGIDSFSNDFSHNEHAIKRYVEELCKSPLAYRTIKRRLSALSKFLGIAKLPNPIIQSVYLRDFVRLSLIENRKFQLSHNQAVPLTIDLLDEINNKIIPDTLLEMRDLTIMNLMFDALLRADELVRVCAEHISRRNNALLVVTSKSDQSGKGSHRFISTSTINMVDEYIAEANFDVKLQSERLTDDPRRINKGILFRRVSNRGHALLPFDEQPNTHHHSAAHSPVYDPALQSILDYSSVYRIWKRIAARAGIKENITPHSGRVGGAVSLAENGATLPELQLAGGWQSPEMPGHYTQQANVKRGGMAKLSEKFKR</sequence>
<dbReference type="InterPro" id="IPR013762">
    <property type="entry name" value="Integrase-like_cat_sf"/>
</dbReference>
<evidence type="ECO:0000259" key="6">
    <source>
        <dbReference type="PROSITE" id="PS51900"/>
    </source>
</evidence>
<evidence type="ECO:0000256" key="2">
    <source>
        <dbReference type="ARBA" id="ARBA00023125"/>
    </source>
</evidence>
<dbReference type="InterPro" id="IPR002104">
    <property type="entry name" value="Integrase_catalytic"/>
</dbReference>
<dbReference type="Proteomes" id="UP001170717">
    <property type="component" value="Unassembled WGS sequence"/>
</dbReference>
<dbReference type="Proteomes" id="UP000056750">
    <property type="component" value="Chromosome"/>
</dbReference>
<dbReference type="GO" id="GO:0006310">
    <property type="term" value="P:DNA recombination"/>
    <property type="evidence" value="ECO:0007669"/>
    <property type="project" value="UniProtKB-KW"/>
</dbReference>
<evidence type="ECO:0000256" key="3">
    <source>
        <dbReference type="ARBA" id="ARBA00023172"/>
    </source>
</evidence>
<dbReference type="KEGG" id="asq:AVL57_06375"/>
<gene>
    <name evidence="7" type="ORF">AVL57_06375</name>
    <name evidence="8" type="ORF">Q4527_01455</name>
</gene>
<reference evidence="7 9" key="1">
    <citation type="submission" date="2015-12" db="EMBL/GenBank/DDBJ databases">
        <title>Intraspecies pangenome expansion in the marine bacterium Alteromonas.</title>
        <authorList>
            <person name="Lopez-Perez M."/>
            <person name="Rodriguez-Valera F."/>
        </authorList>
    </citation>
    <scope>NUCLEOTIDE SEQUENCE [LARGE SCALE GENOMIC DNA]</scope>
    <source>
        <strain evidence="7 9">LMG 21861</strain>
    </source>
</reference>
<dbReference type="PROSITE" id="PS51898">
    <property type="entry name" value="TYR_RECOMBINASE"/>
    <property type="match status" value="1"/>
</dbReference>
<accession>A0AAW7Z0C6</accession>
<dbReference type="PANTHER" id="PTHR34605">
    <property type="entry name" value="PHAGE_INTEGRASE DOMAIN-CONTAINING PROTEIN"/>
    <property type="match status" value="1"/>
</dbReference>
<reference evidence="8" key="2">
    <citation type="submission" date="2023-07" db="EMBL/GenBank/DDBJ databases">
        <title>Genome content predicts the carbon catabolic preferences of heterotrophic bacteria.</title>
        <authorList>
            <person name="Gralka M."/>
        </authorList>
    </citation>
    <scope>NUCLEOTIDE SEQUENCE</scope>
    <source>
        <strain evidence="8">F2M12</strain>
    </source>
</reference>
<evidence type="ECO:0000256" key="4">
    <source>
        <dbReference type="PROSITE-ProRule" id="PRU01248"/>
    </source>
</evidence>
<name>A0AAW7Z0C6_9ALTE</name>
<evidence type="ECO:0000256" key="1">
    <source>
        <dbReference type="ARBA" id="ARBA00022908"/>
    </source>
</evidence>
<dbReference type="InterPro" id="IPR010998">
    <property type="entry name" value="Integrase_recombinase_N"/>
</dbReference>
<dbReference type="Pfam" id="PF02899">
    <property type="entry name" value="Phage_int_SAM_1"/>
    <property type="match status" value="1"/>
</dbReference>
<dbReference type="InterPro" id="IPR044068">
    <property type="entry name" value="CB"/>
</dbReference>
<feature type="domain" description="Core-binding (CB)" evidence="6">
    <location>
        <begin position="23"/>
        <end position="110"/>
    </location>
</feature>
<keyword evidence="3" id="KW-0233">DNA recombination</keyword>
<dbReference type="InterPro" id="IPR011010">
    <property type="entry name" value="DNA_brk_join_enz"/>
</dbReference>
<evidence type="ECO:0000313" key="10">
    <source>
        <dbReference type="Proteomes" id="UP001170717"/>
    </source>
</evidence>
<dbReference type="SUPFAM" id="SSF47823">
    <property type="entry name" value="lambda integrase-like, N-terminal domain"/>
    <property type="match status" value="1"/>
</dbReference>
<evidence type="ECO:0000313" key="9">
    <source>
        <dbReference type="Proteomes" id="UP000056750"/>
    </source>
</evidence>
<dbReference type="GO" id="GO:0003677">
    <property type="term" value="F:DNA binding"/>
    <property type="evidence" value="ECO:0007669"/>
    <property type="project" value="UniProtKB-UniRule"/>
</dbReference>
<evidence type="ECO:0000313" key="7">
    <source>
        <dbReference type="EMBL" id="AMJ73632.1"/>
    </source>
</evidence>
<dbReference type="InterPro" id="IPR052925">
    <property type="entry name" value="Phage_Integrase-like_Recomb"/>
</dbReference>
<protein>
    <submittedName>
        <fullName evidence="7">Recombinase XerD</fullName>
    </submittedName>
    <submittedName>
        <fullName evidence="8">Tyrosine-type recombinase/integrase</fullName>
    </submittedName>
</protein>
<dbReference type="EMBL" id="JAUOQI010000001">
    <property type="protein sequence ID" value="MDO6576031.1"/>
    <property type="molecule type" value="Genomic_DNA"/>
</dbReference>
<dbReference type="AlphaFoldDB" id="A0AAW7Z0C6"/>
<dbReference type="GO" id="GO:0015074">
    <property type="term" value="P:DNA integration"/>
    <property type="evidence" value="ECO:0007669"/>
    <property type="project" value="UniProtKB-KW"/>
</dbReference>
<dbReference type="PROSITE" id="PS51900">
    <property type="entry name" value="CB"/>
    <property type="match status" value="1"/>
</dbReference>